<evidence type="ECO:0000256" key="1">
    <source>
        <dbReference type="ARBA" id="ARBA00022679"/>
    </source>
</evidence>
<feature type="binding site" evidence="6">
    <location>
        <begin position="62"/>
        <end position="63"/>
    </location>
    <ligand>
        <name>NAD(+)</name>
        <dbReference type="ChEBI" id="CHEBI:57540"/>
    </ligand>
</feature>
<evidence type="ECO:0000256" key="5">
    <source>
        <dbReference type="ARBA" id="ARBA00047925"/>
    </source>
</evidence>
<keyword evidence="6" id="KW-0963">Cytoplasm</keyword>
<feature type="binding site" evidence="6">
    <location>
        <position position="202"/>
    </location>
    <ligand>
        <name>NAD(+)</name>
        <dbReference type="ChEBI" id="CHEBI:57540"/>
    </ligand>
</feature>
<sequence length="284" mass="32031">MNKIALLYEESQPETLQLIPHLTTLLQRYGYATYAININNEEQKIQAQELKESKMLIVLGGDGSILHAAHLCEAQGTPILGINFGRVGYLTELEPDELEQELPYYLNDDPSIWIDERSMLQATITHNNEQQEFHALNDIMIARGTWPRGVYVHTWIDELFFDTFYGDGIILSTATGSTAYNLSVGGPILHPKIEGCILTPIAPHLASNQALIVPLQSTIQLQIVTNTQNGVFSADGQWNSELKDGATVTIQKSPNITRFIRRKPRTHFYQVIRGHQNEEEEHPQ</sequence>
<dbReference type="GO" id="GO:0005524">
    <property type="term" value="F:ATP binding"/>
    <property type="evidence" value="ECO:0007669"/>
    <property type="project" value="UniProtKB-KW"/>
</dbReference>
<dbReference type="AlphaFoldDB" id="A0A5J4KMQ4"/>
<evidence type="ECO:0000256" key="3">
    <source>
        <dbReference type="ARBA" id="ARBA00022857"/>
    </source>
</evidence>
<dbReference type="SUPFAM" id="SSF111331">
    <property type="entry name" value="NAD kinase/diacylglycerol kinase-like"/>
    <property type="match status" value="1"/>
</dbReference>
<dbReference type="InterPro" id="IPR017437">
    <property type="entry name" value="ATP-NAD_kinase_PpnK-typ_C"/>
</dbReference>
<evidence type="ECO:0000313" key="7">
    <source>
        <dbReference type="EMBL" id="GER90998.1"/>
    </source>
</evidence>
<comment type="cofactor">
    <cofactor evidence="6">
        <name>a divalent metal cation</name>
        <dbReference type="ChEBI" id="CHEBI:60240"/>
    </cofactor>
</comment>
<evidence type="ECO:0000256" key="2">
    <source>
        <dbReference type="ARBA" id="ARBA00022777"/>
    </source>
</evidence>
<dbReference type="PANTHER" id="PTHR20275">
    <property type="entry name" value="NAD KINASE"/>
    <property type="match status" value="1"/>
</dbReference>
<keyword evidence="2 6" id="KW-0418">Kinase</keyword>
<dbReference type="Pfam" id="PF20143">
    <property type="entry name" value="NAD_kinase_C"/>
    <property type="match status" value="1"/>
</dbReference>
<organism evidence="7 8">
    <name type="scientific">Dictyobacter vulcani</name>
    <dbReference type="NCBI Taxonomy" id="2607529"/>
    <lineage>
        <taxon>Bacteria</taxon>
        <taxon>Bacillati</taxon>
        <taxon>Chloroflexota</taxon>
        <taxon>Ktedonobacteria</taxon>
        <taxon>Ktedonobacterales</taxon>
        <taxon>Dictyobacteraceae</taxon>
        <taxon>Dictyobacter</taxon>
    </lineage>
</organism>
<dbReference type="InterPro" id="IPR017438">
    <property type="entry name" value="ATP-NAD_kinase_N"/>
</dbReference>
<keyword evidence="6" id="KW-0067">ATP-binding</keyword>
<dbReference type="HAMAP" id="MF_00361">
    <property type="entry name" value="NAD_kinase"/>
    <property type="match status" value="1"/>
</dbReference>
<feature type="binding site" evidence="6">
    <location>
        <position position="148"/>
    </location>
    <ligand>
        <name>NAD(+)</name>
        <dbReference type="ChEBI" id="CHEBI:57540"/>
    </ligand>
</feature>
<dbReference type="GO" id="GO:0019674">
    <property type="term" value="P:NAD+ metabolic process"/>
    <property type="evidence" value="ECO:0007669"/>
    <property type="project" value="InterPro"/>
</dbReference>
<feature type="binding site" evidence="6">
    <location>
        <position position="167"/>
    </location>
    <ligand>
        <name>NAD(+)</name>
        <dbReference type="ChEBI" id="CHEBI:57540"/>
    </ligand>
</feature>
<dbReference type="GO" id="GO:0006741">
    <property type="term" value="P:NADP+ biosynthetic process"/>
    <property type="evidence" value="ECO:0007669"/>
    <property type="project" value="UniProtKB-UniRule"/>
</dbReference>
<keyword evidence="1 6" id="KW-0808">Transferase</keyword>
<dbReference type="Gene3D" id="2.60.200.30">
    <property type="entry name" value="Probable inorganic polyphosphate/atp-NAD kinase, domain 2"/>
    <property type="match status" value="1"/>
</dbReference>
<dbReference type="Gene3D" id="3.40.50.10330">
    <property type="entry name" value="Probable inorganic polyphosphate/atp-NAD kinase, domain 1"/>
    <property type="match status" value="1"/>
</dbReference>
<dbReference type="InterPro" id="IPR016064">
    <property type="entry name" value="NAD/diacylglycerol_kinase_sf"/>
</dbReference>
<keyword evidence="6" id="KW-0547">Nucleotide-binding</keyword>
<feature type="binding site" evidence="6">
    <location>
        <begin position="178"/>
        <end position="183"/>
    </location>
    <ligand>
        <name>NAD(+)</name>
        <dbReference type="ChEBI" id="CHEBI:57540"/>
    </ligand>
</feature>
<evidence type="ECO:0000256" key="6">
    <source>
        <dbReference type="HAMAP-Rule" id="MF_00361"/>
    </source>
</evidence>
<dbReference type="GO" id="GO:0051287">
    <property type="term" value="F:NAD binding"/>
    <property type="evidence" value="ECO:0007669"/>
    <property type="project" value="UniProtKB-ARBA"/>
</dbReference>
<keyword evidence="4 6" id="KW-0520">NAD</keyword>
<protein>
    <recommendedName>
        <fullName evidence="6">NAD kinase</fullName>
        <ecNumber evidence="6">2.7.1.23</ecNumber>
    </recommendedName>
    <alternativeName>
        <fullName evidence="6">ATP-dependent NAD kinase</fullName>
    </alternativeName>
</protein>
<reference evidence="7 8" key="1">
    <citation type="submission" date="2019-10" db="EMBL/GenBank/DDBJ databases">
        <title>Dictyobacter vulcani sp. nov., within the class Ktedonobacteria, isolated from soil of volcanic Mt. Zao.</title>
        <authorList>
            <person name="Zheng Y."/>
            <person name="Wang C.M."/>
            <person name="Sakai Y."/>
            <person name="Abe K."/>
            <person name="Yokota A."/>
            <person name="Yabe S."/>
        </authorList>
    </citation>
    <scope>NUCLEOTIDE SEQUENCE [LARGE SCALE GENOMIC DNA]</scope>
    <source>
        <strain evidence="7 8">W12</strain>
    </source>
</reference>
<comment type="subcellular location">
    <subcellularLocation>
        <location evidence="6">Cytoplasm</location>
    </subcellularLocation>
</comment>
<comment type="caution">
    <text evidence="6">Lacks conserved residue(s) required for the propagation of feature annotation.</text>
</comment>
<evidence type="ECO:0000256" key="4">
    <source>
        <dbReference type="ARBA" id="ARBA00023027"/>
    </source>
</evidence>
<comment type="catalytic activity">
    <reaction evidence="5 6">
        <text>NAD(+) + ATP = ADP + NADP(+) + H(+)</text>
        <dbReference type="Rhea" id="RHEA:18629"/>
        <dbReference type="ChEBI" id="CHEBI:15378"/>
        <dbReference type="ChEBI" id="CHEBI:30616"/>
        <dbReference type="ChEBI" id="CHEBI:57540"/>
        <dbReference type="ChEBI" id="CHEBI:58349"/>
        <dbReference type="ChEBI" id="CHEBI:456216"/>
        <dbReference type="EC" id="2.7.1.23"/>
    </reaction>
</comment>
<proteinExistence type="inferred from homology"/>
<comment type="caution">
    <text evidence="7">The sequence shown here is derived from an EMBL/GenBank/DDBJ whole genome shotgun (WGS) entry which is preliminary data.</text>
</comment>
<feature type="binding site" evidence="6">
    <location>
        <position position="67"/>
    </location>
    <ligand>
        <name>NAD(+)</name>
        <dbReference type="ChEBI" id="CHEBI:57540"/>
    </ligand>
</feature>
<dbReference type="Pfam" id="PF01513">
    <property type="entry name" value="NAD_kinase"/>
    <property type="match status" value="1"/>
</dbReference>
<dbReference type="GO" id="GO:0003951">
    <property type="term" value="F:NAD+ kinase activity"/>
    <property type="evidence" value="ECO:0007669"/>
    <property type="project" value="UniProtKB-UniRule"/>
</dbReference>
<evidence type="ECO:0000313" key="8">
    <source>
        <dbReference type="Proteomes" id="UP000326912"/>
    </source>
</evidence>
<comment type="function">
    <text evidence="6">Involved in the regulation of the intracellular balance of NAD and NADP, and is a key enzyme in the biosynthesis of NADP. Catalyzes specifically the phosphorylation on 2'-hydroxyl of the adenosine moiety of NAD to yield NADP.</text>
</comment>
<keyword evidence="8" id="KW-1185">Reference proteome</keyword>
<accession>A0A5J4KMQ4</accession>
<gene>
    <name evidence="7" type="primary">nadK_2</name>
    <name evidence="6" type="synonym">nadK</name>
    <name evidence="7" type="ORF">KDW_51600</name>
</gene>
<name>A0A5J4KMQ4_9CHLR</name>
<dbReference type="EMBL" id="BKZW01000003">
    <property type="protein sequence ID" value="GER90998.1"/>
    <property type="molecule type" value="Genomic_DNA"/>
</dbReference>
<feature type="binding site" evidence="6">
    <location>
        <position position="237"/>
    </location>
    <ligand>
        <name>NAD(+)</name>
        <dbReference type="ChEBI" id="CHEBI:57540"/>
    </ligand>
</feature>
<keyword evidence="3 6" id="KW-0521">NADP</keyword>
<dbReference type="Proteomes" id="UP000326912">
    <property type="component" value="Unassembled WGS sequence"/>
</dbReference>
<dbReference type="EC" id="2.7.1.23" evidence="6"/>
<feature type="active site" description="Proton acceptor" evidence="6">
    <location>
        <position position="62"/>
    </location>
</feature>
<feature type="binding site" evidence="6">
    <location>
        <begin position="137"/>
        <end position="138"/>
    </location>
    <ligand>
        <name>NAD(+)</name>
        <dbReference type="ChEBI" id="CHEBI:57540"/>
    </ligand>
</feature>
<dbReference type="GO" id="GO:0005737">
    <property type="term" value="C:cytoplasm"/>
    <property type="evidence" value="ECO:0007669"/>
    <property type="project" value="UniProtKB-SubCell"/>
</dbReference>
<dbReference type="RefSeq" id="WP_151758699.1">
    <property type="nucleotide sequence ID" value="NZ_BKZW01000003.1"/>
</dbReference>
<dbReference type="GO" id="GO:0046872">
    <property type="term" value="F:metal ion binding"/>
    <property type="evidence" value="ECO:0007669"/>
    <property type="project" value="UniProtKB-UniRule"/>
</dbReference>
<comment type="similarity">
    <text evidence="6">Belongs to the NAD kinase family.</text>
</comment>
<dbReference type="PANTHER" id="PTHR20275:SF0">
    <property type="entry name" value="NAD KINASE"/>
    <property type="match status" value="1"/>
</dbReference>
<dbReference type="InterPro" id="IPR002504">
    <property type="entry name" value="NADK"/>
</dbReference>